<accession>M6CWF6</accession>
<protein>
    <submittedName>
        <fullName evidence="3">Zinc ribbon domain protein</fullName>
    </submittedName>
</protein>
<dbReference type="RefSeq" id="WP_020775390.1">
    <property type="nucleotide sequence ID" value="NZ_ANIK01000123.1"/>
</dbReference>
<dbReference type="Proteomes" id="UP000011988">
    <property type="component" value="Unassembled WGS sequence"/>
</dbReference>
<comment type="caution">
    <text evidence="3">The sequence shown here is derived from an EMBL/GenBank/DDBJ whole genome shotgun (WGS) entry which is preliminary data.</text>
</comment>
<organism evidence="3 4">
    <name type="scientific">Leptospira alstonii serovar Sichuan str. 79601</name>
    <dbReference type="NCBI Taxonomy" id="1218565"/>
    <lineage>
        <taxon>Bacteria</taxon>
        <taxon>Pseudomonadati</taxon>
        <taxon>Spirochaetota</taxon>
        <taxon>Spirochaetia</taxon>
        <taxon>Leptospirales</taxon>
        <taxon>Leptospiraceae</taxon>
        <taxon>Leptospira</taxon>
    </lineage>
</organism>
<feature type="compositionally biased region" description="Low complexity" evidence="1">
    <location>
        <begin position="63"/>
        <end position="82"/>
    </location>
</feature>
<evidence type="ECO:0000256" key="1">
    <source>
        <dbReference type="SAM" id="MobiDB-lite"/>
    </source>
</evidence>
<proteinExistence type="predicted"/>
<dbReference type="PATRIC" id="fig|1218565.3.peg.4586"/>
<dbReference type="Pfam" id="PF09723">
    <property type="entry name" value="Zn_ribbon_8"/>
    <property type="match status" value="1"/>
</dbReference>
<dbReference type="AlphaFoldDB" id="M6CWF6"/>
<name>M6CWF6_9LEPT</name>
<evidence type="ECO:0000259" key="2">
    <source>
        <dbReference type="SMART" id="SM00834"/>
    </source>
</evidence>
<dbReference type="SMART" id="SM00834">
    <property type="entry name" value="CxxC_CXXC_SSSS"/>
    <property type="match status" value="1"/>
</dbReference>
<sequence>MPTYDYKCKACGQTFEQFHSMKDEPVKDCHLCGKKGEVERMISNGSGIIFKGTGFYVTDYKKSGSGPSGESSTASPSASSTD</sequence>
<dbReference type="PANTHER" id="PTHR34404:SF2">
    <property type="entry name" value="CONSERVED SERINE RICH PROTEIN"/>
    <property type="match status" value="1"/>
</dbReference>
<evidence type="ECO:0000313" key="3">
    <source>
        <dbReference type="EMBL" id="EMJ90585.1"/>
    </source>
</evidence>
<dbReference type="OrthoDB" id="9813321at2"/>
<dbReference type="InterPro" id="IPR013429">
    <property type="entry name" value="Regulatory_FmdB_Zinc_ribbon"/>
</dbReference>
<feature type="domain" description="Putative regulatory protein FmdB zinc ribbon" evidence="2">
    <location>
        <begin position="1"/>
        <end position="43"/>
    </location>
</feature>
<feature type="region of interest" description="Disordered" evidence="1">
    <location>
        <begin position="62"/>
        <end position="82"/>
    </location>
</feature>
<evidence type="ECO:0000313" key="4">
    <source>
        <dbReference type="Proteomes" id="UP000011988"/>
    </source>
</evidence>
<dbReference type="PANTHER" id="PTHR34404">
    <property type="entry name" value="REGULATORY PROTEIN, FMDB FAMILY"/>
    <property type="match status" value="1"/>
</dbReference>
<reference evidence="3 4" key="1">
    <citation type="submission" date="2013-01" db="EMBL/GenBank/DDBJ databases">
        <authorList>
            <person name="Harkins D.M."/>
            <person name="Durkin A.S."/>
            <person name="Brinkac L.M."/>
            <person name="Haft D.H."/>
            <person name="Selengut J.D."/>
            <person name="Sanka R."/>
            <person name="DePew J."/>
            <person name="Purushe J."/>
            <person name="Galloway R.L."/>
            <person name="Vinetz J.M."/>
            <person name="Sutton G.G."/>
            <person name="Nierman W.C."/>
            <person name="Fouts D.E."/>
        </authorList>
    </citation>
    <scope>NUCLEOTIDE SEQUENCE [LARGE SCALE GENOMIC DNA]</scope>
    <source>
        <strain evidence="3 4">79601</strain>
    </source>
</reference>
<dbReference type="EMBL" id="ANIK01000123">
    <property type="protein sequence ID" value="EMJ90585.1"/>
    <property type="molecule type" value="Genomic_DNA"/>
</dbReference>
<gene>
    <name evidence="3" type="ORF">LEP1GSC194_3918</name>
</gene>
<dbReference type="NCBIfam" id="TIGR02605">
    <property type="entry name" value="CxxC_CxxC_SSSS"/>
    <property type="match status" value="1"/>
</dbReference>